<evidence type="ECO:0000313" key="4">
    <source>
        <dbReference type="Proteomes" id="UP000251205"/>
    </source>
</evidence>
<accession>A0A329Y6K6</accession>
<dbReference type="Pfam" id="PF14378">
    <property type="entry name" value="PAP2_3"/>
    <property type="match status" value="1"/>
</dbReference>
<comment type="caution">
    <text evidence="3">The sequence shown here is derived from an EMBL/GenBank/DDBJ whole genome shotgun (WGS) entry which is preliminary data.</text>
</comment>
<keyword evidence="1" id="KW-0812">Transmembrane</keyword>
<keyword evidence="1" id="KW-0472">Membrane</keyword>
<evidence type="ECO:0000313" key="3">
    <source>
        <dbReference type="EMBL" id="RAX39401.1"/>
    </source>
</evidence>
<feature type="transmembrane region" description="Helical" evidence="1">
    <location>
        <begin position="46"/>
        <end position="72"/>
    </location>
</feature>
<protein>
    <recommendedName>
        <fullName evidence="2">Inositolphosphotransferase Aur1/Ipt1 domain-containing protein</fullName>
    </recommendedName>
</protein>
<feature type="transmembrane region" description="Helical" evidence="1">
    <location>
        <begin position="159"/>
        <end position="177"/>
    </location>
</feature>
<feature type="transmembrane region" description="Helical" evidence="1">
    <location>
        <begin position="253"/>
        <end position="275"/>
    </location>
</feature>
<name>A0A329Y6K6_RHITR</name>
<gene>
    <name evidence="3" type="ORF">DQ393_20215</name>
</gene>
<dbReference type="InterPro" id="IPR026841">
    <property type="entry name" value="Aur1/Ipt1"/>
</dbReference>
<dbReference type="EMBL" id="QMKK01000046">
    <property type="protein sequence ID" value="RAX39401.1"/>
    <property type="molecule type" value="Genomic_DNA"/>
</dbReference>
<reference evidence="3 4" key="1">
    <citation type="submission" date="2018-06" db="EMBL/GenBank/DDBJ databases">
        <title>Whole Genome Sequence of an efficient microsymbiont, Rhizobium tropici.</title>
        <authorList>
            <person name="Srinivasan R."/>
            <person name="Singh H.V."/>
            <person name="Srivastava R."/>
            <person name="Kumari B."/>
            <person name="Radhakrishna A."/>
        </authorList>
    </citation>
    <scope>NUCLEOTIDE SEQUENCE [LARGE SCALE GENOMIC DNA]</scope>
    <source>
        <strain evidence="3 4">IGFRI Rhizo-19</strain>
    </source>
</reference>
<feature type="transmembrane region" description="Helical" evidence="1">
    <location>
        <begin position="282"/>
        <end position="303"/>
    </location>
</feature>
<proteinExistence type="predicted"/>
<dbReference type="Proteomes" id="UP000251205">
    <property type="component" value="Unassembled WGS sequence"/>
</dbReference>
<feature type="transmembrane region" description="Helical" evidence="1">
    <location>
        <begin position="93"/>
        <end position="113"/>
    </location>
</feature>
<dbReference type="GO" id="GO:0016020">
    <property type="term" value="C:membrane"/>
    <property type="evidence" value="ECO:0007669"/>
    <property type="project" value="UniProtKB-SubCell"/>
</dbReference>
<feature type="transmembrane region" description="Helical" evidence="1">
    <location>
        <begin position="189"/>
        <end position="211"/>
    </location>
</feature>
<keyword evidence="1" id="KW-1133">Transmembrane helix</keyword>
<evidence type="ECO:0000259" key="2">
    <source>
        <dbReference type="Pfam" id="PF14378"/>
    </source>
</evidence>
<feature type="transmembrane region" description="Helical" evidence="1">
    <location>
        <begin position="309"/>
        <end position="327"/>
    </location>
</feature>
<feature type="transmembrane region" description="Helical" evidence="1">
    <location>
        <begin position="20"/>
        <end position="40"/>
    </location>
</feature>
<organism evidence="3 4">
    <name type="scientific">Rhizobium tropici</name>
    <dbReference type="NCBI Taxonomy" id="398"/>
    <lineage>
        <taxon>Bacteria</taxon>
        <taxon>Pseudomonadati</taxon>
        <taxon>Pseudomonadota</taxon>
        <taxon>Alphaproteobacteria</taxon>
        <taxon>Hyphomicrobiales</taxon>
        <taxon>Rhizobiaceae</taxon>
        <taxon>Rhizobium/Agrobacterium group</taxon>
        <taxon>Rhizobium</taxon>
    </lineage>
</organism>
<dbReference type="OrthoDB" id="9816314at2"/>
<evidence type="ECO:0000256" key="1">
    <source>
        <dbReference type="SAM" id="Phobius"/>
    </source>
</evidence>
<feature type="domain" description="Inositolphosphotransferase Aur1/Ipt1" evidence="2">
    <location>
        <begin position="131"/>
        <end position="321"/>
    </location>
</feature>
<dbReference type="AlphaFoldDB" id="A0A329Y6K6"/>
<sequence length="333" mass="36732">MSGQSISIALMAQNGASRCWIILFSFCSLYVGLAAIAWPSRYFTLLGIYAQTFLTGIPMILFAGLIAGGVLADKTAPLRGAVRILRNRGPQMTAVVLGFLLFLTAFTTFKIAIPEIRPFYADPLLANIDRVIFGTDAWLPSHMMVNRQMLPVLAFQYEVTWKVMWFAMFVFIGLWPDRTRGARYLLAHALTLIICGTVLATALSSVGPIFYDRIYGGDRFADLAKILQGQGDAMDTWRTSNYLFLAYQSGQPYLGSGISAMPSIHVAVAALNAFFLTSLNRWLGIIAWSFFAVIAFMSVYTGWHYVSDGVLSVIVVSMIWYGIGKVSRSDADG</sequence>